<organism evidence="4 5">
    <name type="scientific">Roseibium aggregatum</name>
    <dbReference type="NCBI Taxonomy" id="187304"/>
    <lineage>
        <taxon>Bacteria</taxon>
        <taxon>Pseudomonadati</taxon>
        <taxon>Pseudomonadota</taxon>
        <taxon>Alphaproteobacteria</taxon>
        <taxon>Hyphomicrobiales</taxon>
        <taxon>Stappiaceae</taxon>
        <taxon>Roseibium</taxon>
    </lineage>
</organism>
<dbReference type="InterPro" id="IPR001789">
    <property type="entry name" value="Sig_transdc_resp-reg_receiver"/>
</dbReference>
<evidence type="ECO:0000313" key="5">
    <source>
        <dbReference type="Proteomes" id="UP000048926"/>
    </source>
</evidence>
<dbReference type="Gene3D" id="3.40.50.2300">
    <property type="match status" value="1"/>
</dbReference>
<dbReference type="EMBL" id="CXST01000003">
    <property type="protein sequence ID" value="CTQ45939.1"/>
    <property type="molecule type" value="Genomic_DNA"/>
</dbReference>
<dbReference type="PROSITE" id="PS50110">
    <property type="entry name" value="RESPONSE_REGULATORY"/>
    <property type="match status" value="1"/>
</dbReference>
<proteinExistence type="predicted"/>
<name>A0A0M6Y952_9HYPH</name>
<dbReference type="PANTHER" id="PTHR44591">
    <property type="entry name" value="STRESS RESPONSE REGULATOR PROTEIN 1"/>
    <property type="match status" value="1"/>
</dbReference>
<dbReference type="STRING" id="187304.B0E33_14920"/>
<evidence type="ECO:0000313" key="4">
    <source>
        <dbReference type="EMBL" id="CTQ45939.1"/>
    </source>
</evidence>
<feature type="modified residue" description="4-aspartylphosphate" evidence="2">
    <location>
        <position position="63"/>
    </location>
</feature>
<reference evidence="5" key="1">
    <citation type="submission" date="2015-07" db="EMBL/GenBank/DDBJ databases">
        <authorList>
            <person name="Rodrigo-Torres Lidia"/>
            <person name="Arahal R.David."/>
        </authorList>
    </citation>
    <scope>NUCLEOTIDE SEQUENCE [LARGE SCALE GENOMIC DNA]</scope>
    <source>
        <strain evidence="5">CECT 4801</strain>
    </source>
</reference>
<dbReference type="InterPro" id="IPR050595">
    <property type="entry name" value="Bact_response_regulator"/>
</dbReference>
<evidence type="ECO:0000256" key="1">
    <source>
        <dbReference type="ARBA" id="ARBA00022553"/>
    </source>
</evidence>
<dbReference type="OrthoDB" id="582170at2"/>
<protein>
    <submittedName>
        <fullName evidence="4">Response regulator</fullName>
    </submittedName>
</protein>
<accession>A0A0M6Y952</accession>
<feature type="domain" description="Response regulatory" evidence="3">
    <location>
        <begin position="13"/>
        <end position="124"/>
    </location>
</feature>
<dbReference type="AlphaFoldDB" id="A0A0M6Y952"/>
<dbReference type="SUPFAM" id="SSF52172">
    <property type="entry name" value="CheY-like"/>
    <property type="match status" value="1"/>
</dbReference>
<dbReference type="SMART" id="SM00448">
    <property type="entry name" value="REC"/>
    <property type="match status" value="1"/>
</dbReference>
<keyword evidence="1 2" id="KW-0597">Phosphoprotein</keyword>
<dbReference type="GO" id="GO:0000160">
    <property type="term" value="P:phosphorelay signal transduction system"/>
    <property type="evidence" value="ECO:0007669"/>
    <property type="project" value="InterPro"/>
</dbReference>
<dbReference type="Proteomes" id="UP000048926">
    <property type="component" value="Unassembled WGS sequence"/>
</dbReference>
<gene>
    <name evidence="4" type="ORF">LAL4801_04394</name>
</gene>
<dbReference type="PANTHER" id="PTHR44591:SF24">
    <property type="entry name" value="PROTEIN-GLUTAMATE METHYLESTERASE_PROTEIN-GLUTAMINE GLUTAMINASE 1"/>
    <property type="match status" value="1"/>
</dbReference>
<evidence type="ECO:0000256" key="2">
    <source>
        <dbReference type="PROSITE-ProRule" id="PRU00169"/>
    </source>
</evidence>
<dbReference type="InterPro" id="IPR011006">
    <property type="entry name" value="CheY-like_superfamily"/>
</dbReference>
<dbReference type="Pfam" id="PF00072">
    <property type="entry name" value="Response_reg"/>
    <property type="match status" value="1"/>
</dbReference>
<evidence type="ECO:0000259" key="3">
    <source>
        <dbReference type="PROSITE" id="PS50110"/>
    </source>
</evidence>
<keyword evidence="5" id="KW-1185">Reference proteome</keyword>
<sequence length="130" mass="14156">MSMTEMNMPDTIRVMVAEDEPLIAWMLEDILSGMGLQVVGPFATVAEARSCVSSEPPELALLDVDLADGVVYPLADTLHAQQVPIIFHTGNTDKVDLKNRYGGAEVIPKPSNPKRLQIAVETARTLLKRA</sequence>